<proteinExistence type="predicted"/>
<organism evidence="1 2">
    <name type="scientific">Pyricularia oryzae</name>
    <name type="common">Rice blast fungus</name>
    <name type="synonym">Magnaporthe oryzae</name>
    <dbReference type="NCBI Taxonomy" id="318829"/>
    <lineage>
        <taxon>Eukaryota</taxon>
        <taxon>Fungi</taxon>
        <taxon>Dikarya</taxon>
        <taxon>Ascomycota</taxon>
        <taxon>Pezizomycotina</taxon>
        <taxon>Sordariomycetes</taxon>
        <taxon>Sordariomycetidae</taxon>
        <taxon>Magnaporthales</taxon>
        <taxon>Pyriculariaceae</taxon>
        <taxon>Pyricularia</taxon>
    </lineage>
</organism>
<dbReference type="Proteomes" id="UP000294847">
    <property type="component" value="Chromosome 7"/>
</dbReference>
<dbReference type="VEuPathDB" id="FungiDB:M_BR32_EuGene_00053031"/>
<sequence>MQLTQAAYLLLSLSATSLAAPGAVTTYIVPRSLYDELQSVGYLDRRSTINVVPETRSFADDEPHLAKRWGISIGASSDKSKGVGITPWLCAKLGDGASMTCGMMKPYCQVVDADSPGNRRLIPADPDVSDCGIKNGVCAKWDLFCKDKPDYKPSDDVPNAPVMG</sequence>
<evidence type="ECO:0000313" key="2">
    <source>
        <dbReference type="Proteomes" id="UP000294847"/>
    </source>
</evidence>
<gene>
    <name evidence="1" type="ORF">PoMZ_12504</name>
</gene>
<protein>
    <submittedName>
        <fullName evidence="1">Uncharacterized protein</fullName>
    </submittedName>
</protein>
<dbReference type="AlphaFoldDB" id="A0A4P7NT58"/>
<accession>A0A4P7NT58</accession>
<dbReference type="EMBL" id="CP034210">
    <property type="protein sequence ID" value="QBZ65542.1"/>
    <property type="molecule type" value="Genomic_DNA"/>
</dbReference>
<reference evidence="1 2" key="1">
    <citation type="journal article" date="2019" name="Mol. Biol. Evol.">
        <title>Blast fungal genomes show frequent chromosomal changes, gene gains and losses, and effector gene turnover.</title>
        <authorList>
            <person name="Gomez Luciano L.B."/>
            <person name="Jason Tsai I."/>
            <person name="Chuma I."/>
            <person name="Tosa Y."/>
            <person name="Chen Y.H."/>
            <person name="Li J.Y."/>
            <person name="Li M.Y."/>
            <person name="Jade Lu M.Y."/>
            <person name="Nakayashiki H."/>
            <person name="Li W.H."/>
        </authorList>
    </citation>
    <scope>NUCLEOTIDE SEQUENCE [LARGE SCALE GENOMIC DNA]</scope>
    <source>
        <strain evidence="1">MZ5-1-6</strain>
    </source>
</reference>
<evidence type="ECO:0000313" key="1">
    <source>
        <dbReference type="EMBL" id="QBZ65542.1"/>
    </source>
</evidence>
<name>A0A4P7NT58_PYROR</name>